<dbReference type="Gene3D" id="3.40.50.2300">
    <property type="match status" value="1"/>
</dbReference>
<dbReference type="GO" id="GO:0005524">
    <property type="term" value="F:ATP binding"/>
    <property type="evidence" value="ECO:0007669"/>
    <property type="project" value="UniProtKB-KW"/>
</dbReference>
<gene>
    <name evidence="19" type="ORF">H8E23_07415</name>
</gene>
<evidence type="ECO:0000256" key="1">
    <source>
        <dbReference type="ARBA" id="ARBA00000085"/>
    </source>
</evidence>
<dbReference type="InterPro" id="IPR000014">
    <property type="entry name" value="PAS"/>
</dbReference>
<proteinExistence type="predicted"/>
<dbReference type="InterPro" id="IPR011006">
    <property type="entry name" value="CheY-like_superfamily"/>
</dbReference>
<evidence type="ECO:0000256" key="11">
    <source>
        <dbReference type="ARBA" id="ARBA00023015"/>
    </source>
</evidence>
<sequence length="501" mass="55840">MEEITLKNRPDNIRVLVVDDEQDVRDGSERILTRIGFEVLKASRGDKALEVFAETEVSIVLLDLKMPGMDGMEVLKRIRNLDESILVIVITGYATVETAIEAMKQGAYDFIPKPFDPDQLRIVVNRAAERIRLTREAERLEQERKRTLSDLDTEKSRIHTIIEHLPNGVMVTNSRGQVVLMNPAAKQLLDLAPGLTVGNQIRDYLPNDGLCDLVLEISQGKYVDFDDLPDYEFAIAGKKYLLAKGQPVLGEKKECLGAVVNIVDITAMKVMDQLKSEFVAKVSHELRSPLSTIHEQLALVIRDMLGNASEYDQHILTRAREKTRGLISLIGDLLDLSRIEEGLIGQEPKPVRLEELLENILDFLKTRAEGKGLSLTLQLPDDPLPELTADPLALESIFGNLITNAINYTQDGGKIKVEVDMAGINVRVKVIDNGFGIADKYLEKIFERFYRVKDEKTRYITGTGLGLPIVKGLVDSMNGFINVESTPGKGSTFTVLLPVKP</sequence>
<dbReference type="EMBL" id="JACNJH010000126">
    <property type="protein sequence ID" value="MBC8361209.1"/>
    <property type="molecule type" value="Genomic_DNA"/>
</dbReference>
<evidence type="ECO:0000259" key="16">
    <source>
        <dbReference type="PROSITE" id="PS50109"/>
    </source>
</evidence>
<keyword evidence="9" id="KW-0067">ATP-binding</keyword>
<dbReference type="SUPFAM" id="SSF52172">
    <property type="entry name" value="CheY-like"/>
    <property type="match status" value="1"/>
</dbReference>
<evidence type="ECO:0000256" key="10">
    <source>
        <dbReference type="ARBA" id="ARBA00023012"/>
    </source>
</evidence>
<feature type="modified residue" description="4-aspartylphosphate" evidence="14">
    <location>
        <position position="63"/>
    </location>
</feature>
<keyword evidence="13" id="KW-0804">Transcription</keyword>
<evidence type="ECO:0000256" key="7">
    <source>
        <dbReference type="ARBA" id="ARBA00022741"/>
    </source>
</evidence>
<dbReference type="InterPro" id="IPR003661">
    <property type="entry name" value="HisK_dim/P_dom"/>
</dbReference>
<evidence type="ECO:0000256" key="9">
    <source>
        <dbReference type="ARBA" id="ARBA00022840"/>
    </source>
</evidence>
<dbReference type="InterPro" id="IPR036890">
    <property type="entry name" value="HATPase_C_sf"/>
</dbReference>
<keyword evidence="4" id="KW-1003">Cell membrane</keyword>
<keyword evidence="6" id="KW-0808">Transferase</keyword>
<dbReference type="CDD" id="cd00075">
    <property type="entry name" value="HATPase"/>
    <property type="match status" value="1"/>
</dbReference>
<comment type="caution">
    <text evidence="19">The sequence shown here is derived from an EMBL/GenBank/DDBJ whole genome shotgun (WGS) entry which is preliminary data.</text>
</comment>
<evidence type="ECO:0000259" key="18">
    <source>
        <dbReference type="PROSITE" id="PS50112"/>
    </source>
</evidence>
<dbReference type="SUPFAM" id="SSF47384">
    <property type="entry name" value="Homodimeric domain of signal transducing histidine kinase"/>
    <property type="match status" value="1"/>
</dbReference>
<dbReference type="SMART" id="SM00448">
    <property type="entry name" value="REC"/>
    <property type="match status" value="1"/>
</dbReference>
<dbReference type="InterPro" id="IPR036097">
    <property type="entry name" value="HisK_dim/P_sf"/>
</dbReference>
<comment type="catalytic activity">
    <reaction evidence="1">
        <text>ATP + protein L-histidine = ADP + protein N-phospho-L-histidine.</text>
        <dbReference type="EC" id="2.7.13.3"/>
    </reaction>
</comment>
<keyword evidence="8" id="KW-0418">Kinase</keyword>
<keyword evidence="15" id="KW-0175">Coiled coil</keyword>
<dbReference type="InterPro" id="IPR004358">
    <property type="entry name" value="Sig_transdc_His_kin-like_C"/>
</dbReference>
<evidence type="ECO:0000256" key="14">
    <source>
        <dbReference type="PROSITE-ProRule" id="PRU00169"/>
    </source>
</evidence>
<evidence type="ECO:0000313" key="20">
    <source>
        <dbReference type="Proteomes" id="UP000603434"/>
    </source>
</evidence>
<keyword evidence="5 14" id="KW-0597">Phosphoprotein</keyword>
<evidence type="ECO:0000256" key="3">
    <source>
        <dbReference type="ARBA" id="ARBA00012438"/>
    </source>
</evidence>
<evidence type="ECO:0000256" key="2">
    <source>
        <dbReference type="ARBA" id="ARBA00004236"/>
    </source>
</evidence>
<reference evidence="19 20" key="1">
    <citation type="submission" date="2020-08" db="EMBL/GenBank/DDBJ databases">
        <title>Bridging the membrane lipid divide: bacteria of the FCB group superphylum have the potential to synthesize archaeal ether lipids.</title>
        <authorList>
            <person name="Villanueva L."/>
            <person name="Von Meijenfeldt F.A.B."/>
            <person name="Westbye A.B."/>
            <person name="Yadav S."/>
            <person name="Hopmans E.C."/>
            <person name="Dutilh B.E."/>
            <person name="Sinninghe Damste J.S."/>
        </authorList>
    </citation>
    <scope>NUCLEOTIDE SEQUENCE [LARGE SCALE GENOMIC DNA]</scope>
    <source>
        <strain evidence="19">NIOZ-UU30</strain>
    </source>
</reference>
<dbReference type="AlphaFoldDB" id="A0A8J6TLD7"/>
<accession>A0A8J6TLD7</accession>
<dbReference type="Pfam" id="PF00072">
    <property type="entry name" value="Response_reg"/>
    <property type="match status" value="1"/>
</dbReference>
<dbReference type="InterPro" id="IPR003594">
    <property type="entry name" value="HATPase_dom"/>
</dbReference>
<evidence type="ECO:0000256" key="13">
    <source>
        <dbReference type="ARBA" id="ARBA00023163"/>
    </source>
</evidence>
<evidence type="ECO:0000256" key="15">
    <source>
        <dbReference type="SAM" id="Coils"/>
    </source>
</evidence>
<dbReference type="SMART" id="SM00387">
    <property type="entry name" value="HATPase_c"/>
    <property type="match status" value="1"/>
</dbReference>
<dbReference type="Pfam" id="PF02518">
    <property type="entry name" value="HATPase_c"/>
    <property type="match status" value="1"/>
</dbReference>
<dbReference type="PRINTS" id="PR00344">
    <property type="entry name" value="BCTRLSENSOR"/>
</dbReference>
<name>A0A8J6TLD7_9BACT</name>
<dbReference type="SUPFAM" id="SSF55785">
    <property type="entry name" value="PYP-like sensor domain (PAS domain)"/>
    <property type="match status" value="1"/>
</dbReference>
<dbReference type="PROSITE" id="PS50110">
    <property type="entry name" value="RESPONSE_REGULATORY"/>
    <property type="match status" value="1"/>
</dbReference>
<evidence type="ECO:0000256" key="8">
    <source>
        <dbReference type="ARBA" id="ARBA00022777"/>
    </source>
</evidence>
<dbReference type="EC" id="2.7.13.3" evidence="3"/>
<evidence type="ECO:0000256" key="5">
    <source>
        <dbReference type="ARBA" id="ARBA00022553"/>
    </source>
</evidence>
<feature type="domain" description="PAS" evidence="18">
    <location>
        <begin position="154"/>
        <end position="205"/>
    </location>
</feature>
<dbReference type="PROSITE" id="PS50112">
    <property type="entry name" value="PAS"/>
    <property type="match status" value="1"/>
</dbReference>
<dbReference type="InterPro" id="IPR035965">
    <property type="entry name" value="PAS-like_dom_sf"/>
</dbReference>
<dbReference type="PANTHER" id="PTHR43047">
    <property type="entry name" value="TWO-COMPONENT HISTIDINE PROTEIN KINASE"/>
    <property type="match status" value="1"/>
</dbReference>
<dbReference type="Pfam" id="PF00512">
    <property type="entry name" value="HisKA"/>
    <property type="match status" value="1"/>
</dbReference>
<keyword evidence="11" id="KW-0805">Transcription regulation</keyword>
<dbReference type="Gene3D" id="1.10.287.130">
    <property type="match status" value="1"/>
</dbReference>
<dbReference type="CDD" id="cd00082">
    <property type="entry name" value="HisKA"/>
    <property type="match status" value="1"/>
</dbReference>
<evidence type="ECO:0000259" key="17">
    <source>
        <dbReference type="PROSITE" id="PS50110"/>
    </source>
</evidence>
<keyword evidence="7" id="KW-0547">Nucleotide-binding</keyword>
<organism evidence="19 20">
    <name type="scientific">Candidatus Desulfatibia profunda</name>
    <dbReference type="NCBI Taxonomy" id="2841695"/>
    <lineage>
        <taxon>Bacteria</taxon>
        <taxon>Pseudomonadati</taxon>
        <taxon>Thermodesulfobacteriota</taxon>
        <taxon>Desulfobacteria</taxon>
        <taxon>Desulfobacterales</taxon>
        <taxon>Desulfobacterales incertae sedis</taxon>
        <taxon>Candidatus Desulfatibia</taxon>
    </lineage>
</organism>
<evidence type="ECO:0000313" key="19">
    <source>
        <dbReference type="EMBL" id="MBC8361209.1"/>
    </source>
</evidence>
<dbReference type="Gene3D" id="3.30.565.10">
    <property type="entry name" value="Histidine kinase-like ATPase, C-terminal domain"/>
    <property type="match status" value="1"/>
</dbReference>
<evidence type="ECO:0000256" key="6">
    <source>
        <dbReference type="ARBA" id="ARBA00022679"/>
    </source>
</evidence>
<dbReference type="Gene3D" id="3.30.450.20">
    <property type="entry name" value="PAS domain"/>
    <property type="match status" value="1"/>
</dbReference>
<dbReference type="SMART" id="SM00388">
    <property type="entry name" value="HisKA"/>
    <property type="match status" value="1"/>
</dbReference>
<dbReference type="FunFam" id="3.40.50.2300:FF:000018">
    <property type="entry name" value="DNA-binding transcriptional regulator NtrC"/>
    <property type="match status" value="1"/>
</dbReference>
<protein>
    <recommendedName>
        <fullName evidence="3">histidine kinase</fullName>
        <ecNumber evidence="3">2.7.13.3</ecNumber>
    </recommendedName>
</protein>
<dbReference type="Proteomes" id="UP000603434">
    <property type="component" value="Unassembled WGS sequence"/>
</dbReference>
<dbReference type="GO" id="GO:0009927">
    <property type="term" value="F:histidine phosphotransfer kinase activity"/>
    <property type="evidence" value="ECO:0007669"/>
    <property type="project" value="TreeGrafter"/>
</dbReference>
<feature type="coiled-coil region" evidence="15">
    <location>
        <begin position="123"/>
        <end position="157"/>
    </location>
</feature>
<keyword evidence="12" id="KW-0472">Membrane</keyword>
<dbReference type="FunFam" id="3.30.565.10:FF:000023">
    <property type="entry name" value="PAS domain-containing sensor histidine kinase"/>
    <property type="match status" value="1"/>
</dbReference>
<dbReference type="InterPro" id="IPR005467">
    <property type="entry name" value="His_kinase_dom"/>
</dbReference>
<dbReference type="GO" id="GO:0005886">
    <property type="term" value="C:plasma membrane"/>
    <property type="evidence" value="ECO:0007669"/>
    <property type="project" value="UniProtKB-SubCell"/>
</dbReference>
<dbReference type="GO" id="GO:0000155">
    <property type="term" value="F:phosphorelay sensor kinase activity"/>
    <property type="evidence" value="ECO:0007669"/>
    <property type="project" value="InterPro"/>
</dbReference>
<dbReference type="CDD" id="cd00130">
    <property type="entry name" value="PAS"/>
    <property type="match status" value="1"/>
</dbReference>
<dbReference type="PANTHER" id="PTHR43047:SF72">
    <property type="entry name" value="OSMOSENSING HISTIDINE PROTEIN KINASE SLN1"/>
    <property type="match status" value="1"/>
</dbReference>
<dbReference type="SUPFAM" id="SSF55874">
    <property type="entry name" value="ATPase domain of HSP90 chaperone/DNA topoisomerase II/histidine kinase"/>
    <property type="match status" value="1"/>
</dbReference>
<evidence type="ECO:0000256" key="12">
    <source>
        <dbReference type="ARBA" id="ARBA00023136"/>
    </source>
</evidence>
<comment type="subcellular location">
    <subcellularLocation>
        <location evidence="2">Cell membrane</location>
    </subcellularLocation>
</comment>
<evidence type="ECO:0000256" key="4">
    <source>
        <dbReference type="ARBA" id="ARBA00022475"/>
    </source>
</evidence>
<keyword evidence="10" id="KW-0902">Two-component regulatory system</keyword>
<dbReference type="PROSITE" id="PS50109">
    <property type="entry name" value="HIS_KIN"/>
    <property type="match status" value="1"/>
</dbReference>
<feature type="domain" description="Histidine kinase" evidence="16">
    <location>
        <begin position="281"/>
        <end position="501"/>
    </location>
</feature>
<feature type="domain" description="Response regulatory" evidence="17">
    <location>
        <begin position="14"/>
        <end position="128"/>
    </location>
</feature>
<dbReference type="Pfam" id="PF13188">
    <property type="entry name" value="PAS_8"/>
    <property type="match status" value="1"/>
</dbReference>
<dbReference type="InterPro" id="IPR001789">
    <property type="entry name" value="Sig_transdc_resp-reg_receiver"/>
</dbReference>
<dbReference type="SMART" id="SM00091">
    <property type="entry name" value="PAS"/>
    <property type="match status" value="1"/>
</dbReference>